<dbReference type="PROSITE" id="PS50297">
    <property type="entry name" value="ANK_REP_REGION"/>
    <property type="match status" value="3"/>
</dbReference>
<keyword evidence="1" id="KW-0677">Repeat</keyword>
<sequence length="176" mass="19471">SGRTPLSLAAQNGHEAVVKLLLDTGKINIDSKDQSGRTPLSWAAGDAYTITHKAQPDVNGNHALQDYQMQLMLLEQQNKKRLLIARMNQDNQDMVAVVKLLLEVGKANVVLKDNHERTPLHWAAQNGREAMVKVLFNTGRVSVNSKDKNGWTPLSLAVQNGHEAVVQLLRSHSDVR</sequence>
<evidence type="ECO:0000313" key="5">
    <source>
        <dbReference type="Proteomes" id="UP000800035"/>
    </source>
</evidence>
<feature type="repeat" description="ANK" evidence="3">
    <location>
        <begin position="149"/>
        <end position="169"/>
    </location>
</feature>
<dbReference type="Proteomes" id="UP000800035">
    <property type="component" value="Unassembled WGS sequence"/>
</dbReference>
<feature type="repeat" description="ANK" evidence="3">
    <location>
        <begin position="1"/>
        <end position="25"/>
    </location>
</feature>
<keyword evidence="2 3" id="KW-0040">ANK repeat</keyword>
<proteinExistence type="predicted"/>
<accession>A0A6A5TZ11</accession>
<gene>
    <name evidence="4" type="ORF">CC80DRAFT_547470</name>
</gene>
<dbReference type="EMBL" id="ML976989">
    <property type="protein sequence ID" value="KAF1957574.1"/>
    <property type="molecule type" value="Genomic_DNA"/>
</dbReference>
<feature type="repeat" description="ANK" evidence="3">
    <location>
        <begin position="115"/>
        <end position="139"/>
    </location>
</feature>
<protein>
    <submittedName>
        <fullName evidence="4">Ankyrin</fullName>
    </submittedName>
</protein>
<dbReference type="PANTHER" id="PTHR24124:SF14">
    <property type="entry name" value="CHROMOSOME UNDETERMINED SCAFFOLD_25, WHOLE GENOME SHOTGUN SEQUENCE"/>
    <property type="match status" value="1"/>
</dbReference>
<organism evidence="4 5">
    <name type="scientific">Byssothecium circinans</name>
    <dbReference type="NCBI Taxonomy" id="147558"/>
    <lineage>
        <taxon>Eukaryota</taxon>
        <taxon>Fungi</taxon>
        <taxon>Dikarya</taxon>
        <taxon>Ascomycota</taxon>
        <taxon>Pezizomycotina</taxon>
        <taxon>Dothideomycetes</taxon>
        <taxon>Pleosporomycetidae</taxon>
        <taxon>Pleosporales</taxon>
        <taxon>Massarineae</taxon>
        <taxon>Massarinaceae</taxon>
        <taxon>Byssothecium</taxon>
    </lineage>
</organism>
<dbReference type="Pfam" id="PF12796">
    <property type="entry name" value="Ank_2"/>
    <property type="match status" value="2"/>
</dbReference>
<evidence type="ECO:0000256" key="1">
    <source>
        <dbReference type="ARBA" id="ARBA00022737"/>
    </source>
</evidence>
<dbReference type="AlphaFoldDB" id="A0A6A5TZ11"/>
<dbReference type="GO" id="GO:0010468">
    <property type="term" value="P:regulation of gene expression"/>
    <property type="evidence" value="ECO:0007669"/>
    <property type="project" value="TreeGrafter"/>
</dbReference>
<dbReference type="InterPro" id="IPR002110">
    <property type="entry name" value="Ankyrin_rpt"/>
</dbReference>
<keyword evidence="5" id="KW-1185">Reference proteome</keyword>
<evidence type="ECO:0000256" key="3">
    <source>
        <dbReference type="PROSITE-ProRule" id="PRU00023"/>
    </source>
</evidence>
<dbReference type="GO" id="GO:0005634">
    <property type="term" value="C:nucleus"/>
    <property type="evidence" value="ECO:0007669"/>
    <property type="project" value="TreeGrafter"/>
</dbReference>
<dbReference type="Gene3D" id="1.25.40.20">
    <property type="entry name" value="Ankyrin repeat-containing domain"/>
    <property type="match status" value="2"/>
</dbReference>
<feature type="non-terminal residue" evidence="4">
    <location>
        <position position="1"/>
    </location>
</feature>
<name>A0A6A5TZ11_9PLEO</name>
<dbReference type="PROSITE" id="PS50088">
    <property type="entry name" value="ANK_REPEAT"/>
    <property type="match status" value="3"/>
</dbReference>
<evidence type="ECO:0000256" key="2">
    <source>
        <dbReference type="ARBA" id="ARBA00023043"/>
    </source>
</evidence>
<dbReference type="InterPro" id="IPR036770">
    <property type="entry name" value="Ankyrin_rpt-contain_sf"/>
</dbReference>
<evidence type="ECO:0000313" key="4">
    <source>
        <dbReference type="EMBL" id="KAF1957574.1"/>
    </source>
</evidence>
<dbReference type="PANTHER" id="PTHR24124">
    <property type="entry name" value="ANKYRIN REPEAT FAMILY A"/>
    <property type="match status" value="1"/>
</dbReference>
<dbReference type="SMART" id="SM00248">
    <property type="entry name" value="ANK"/>
    <property type="match status" value="3"/>
</dbReference>
<reference evidence="4" key="1">
    <citation type="journal article" date="2020" name="Stud. Mycol.">
        <title>101 Dothideomycetes genomes: a test case for predicting lifestyles and emergence of pathogens.</title>
        <authorList>
            <person name="Haridas S."/>
            <person name="Albert R."/>
            <person name="Binder M."/>
            <person name="Bloem J."/>
            <person name="Labutti K."/>
            <person name="Salamov A."/>
            <person name="Andreopoulos B."/>
            <person name="Baker S."/>
            <person name="Barry K."/>
            <person name="Bills G."/>
            <person name="Bluhm B."/>
            <person name="Cannon C."/>
            <person name="Castanera R."/>
            <person name="Culley D."/>
            <person name="Daum C."/>
            <person name="Ezra D."/>
            <person name="Gonzalez J."/>
            <person name="Henrissat B."/>
            <person name="Kuo A."/>
            <person name="Liang C."/>
            <person name="Lipzen A."/>
            <person name="Lutzoni F."/>
            <person name="Magnuson J."/>
            <person name="Mondo S."/>
            <person name="Nolan M."/>
            <person name="Ohm R."/>
            <person name="Pangilinan J."/>
            <person name="Park H.-J."/>
            <person name="Ramirez L."/>
            <person name="Alfaro M."/>
            <person name="Sun H."/>
            <person name="Tritt A."/>
            <person name="Yoshinaga Y."/>
            <person name="Zwiers L.-H."/>
            <person name="Turgeon B."/>
            <person name="Goodwin S."/>
            <person name="Spatafora J."/>
            <person name="Crous P."/>
            <person name="Grigoriev I."/>
        </authorList>
    </citation>
    <scope>NUCLEOTIDE SEQUENCE</scope>
    <source>
        <strain evidence="4">CBS 675.92</strain>
    </source>
</reference>
<dbReference type="OrthoDB" id="341259at2759"/>
<dbReference type="SUPFAM" id="SSF48403">
    <property type="entry name" value="Ankyrin repeat"/>
    <property type="match status" value="1"/>
</dbReference>